<dbReference type="EMBL" id="MU404353">
    <property type="protein sequence ID" value="KAI1613738.1"/>
    <property type="molecule type" value="Genomic_DNA"/>
</dbReference>
<sequence>MAINEILVKTKIKQKYRRDCWSEVTNPVQNAFFLSLLFSLSSFCRRTRYPSQHPFTLAPVAAAITLTWHRSHYSLFAFILPFSAGLKCSPSQTFITPKRPISASTIHSGRPTLLHSLHILRLLLGRRRYWIAFRTKSSSPTSSRHRPLSVVTMAAPWEYGSFQPPLTSAPALEGPFLSSILSAASEPGFFTSAFEPPIPTIQVSSTLTRASSTPLTSITSTPQLSELLPQESALSFAISSSTFNTSTTSTTTEGNNSTLGSNYAPLSGFVTSVSTSILTVSDLSTFGLPSTVSDLSTVSLPSTVTVSAAPSWARPPHPPSGKPGLQPSNPDEATTSTQGSTTTYVILGILLAFGIGGAFITTPSVVRQVKKCLTQREP</sequence>
<organism evidence="3 4">
    <name type="scientific">Exophiala viscosa</name>
    <dbReference type="NCBI Taxonomy" id="2486360"/>
    <lineage>
        <taxon>Eukaryota</taxon>
        <taxon>Fungi</taxon>
        <taxon>Dikarya</taxon>
        <taxon>Ascomycota</taxon>
        <taxon>Pezizomycotina</taxon>
        <taxon>Eurotiomycetes</taxon>
        <taxon>Chaetothyriomycetidae</taxon>
        <taxon>Chaetothyriales</taxon>
        <taxon>Herpotrichiellaceae</taxon>
        <taxon>Exophiala</taxon>
    </lineage>
</organism>
<reference evidence="3" key="1">
    <citation type="journal article" date="2022" name="bioRxiv">
        <title>Deciphering the potential niche of two novel black yeast fungi from a biological soil crust based on their genomes, phenotypes, and melanin regulation.</title>
        <authorList>
            <consortium name="DOE Joint Genome Institute"/>
            <person name="Carr E.C."/>
            <person name="Barton Q."/>
            <person name="Grambo S."/>
            <person name="Sullivan M."/>
            <person name="Renfro C.M."/>
            <person name="Kuo A."/>
            <person name="Pangilinan J."/>
            <person name="Lipzen A."/>
            <person name="Keymanesh K."/>
            <person name="Savage E."/>
            <person name="Barry K."/>
            <person name="Grigoriev I.V."/>
            <person name="Riekhof W.R."/>
            <person name="Harris S.S."/>
        </authorList>
    </citation>
    <scope>NUCLEOTIDE SEQUENCE</scope>
    <source>
        <strain evidence="3">JF 03-4F</strain>
    </source>
</reference>
<evidence type="ECO:0000313" key="3">
    <source>
        <dbReference type="EMBL" id="KAI1613738.1"/>
    </source>
</evidence>
<keyword evidence="2" id="KW-0472">Membrane</keyword>
<protein>
    <submittedName>
        <fullName evidence="3">Uncharacterized protein</fullName>
    </submittedName>
</protein>
<evidence type="ECO:0000256" key="2">
    <source>
        <dbReference type="SAM" id="Phobius"/>
    </source>
</evidence>
<evidence type="ECO:0000256" key="1">
    <source>
        <dbReference type="SAM" id="MobiDB-lite"/>
    </source>
</evidence>
<dbReference type="Proteomes" id="UP001203852">
    <property type="component" value="Unassembled WGS sequence"/>
</dbReference>
<proteinExistence type="predicted"/>
<name>A0AAN6DX60_9EURO</name>
<feature type="region of interest" description="Disordered" evidence="1">
    <location>
        <begin position="308"/>
        <end position="337"/>
    </location>
</feature>
<accession>A0AAN6DX60</accession>
<keyword evidence="2" id="KW-1133">Transmembrane helix</keyword>
<gene>
    <name evidence="3" type="ORF">EDD36DRAFT_206398</name>
</gene>
<feature type="transmembrane region" description="Helical" evidence="2">
    <location>
        <begin position="344"/>
        <end position="366"/>
    </location>
</feature>
<evidence type="ECO:0000313" key="4">
    <source>
        <dbReference type="Proteomes" id="UP001203852"/>
    </source>
</evidence>
<keyword evidence="2" id="KW-0812">Transmembrane</keyword>
<comment type="caution">
    <text evidence="3">The sequence shown here is derived from an EMBL/GenBank/DDBJ whole genome shotgun (WGS) entry which is preliminary data.</text>
</comment>
<dbReference type="AlphaFoldDB" id="A0AAN6DX60"/>
<keyword evidence="4" id="KW-1185">Reference proteome</keyword>